<feature type="region of interest" description="Disordered" evidence="5">
    <location>
        <begin position="289"/>
        <end position="325"/>
    </location>
</feature>
<reference evidence="8" key="1">
    <citation type="submission" date="2016-03" db="EMBL/GenBank/DDBJ databases">
        <authorList>
            <person name="Devillers H."/>
        </authorList>
    </citation>
    <scope>NUCLEOTIDE SEQUENCE [LARGE SCALE GENOMIC DNA]</scope>
</reference>
<evidence type="ECO:0000256" key="1">
    <source>
        <dbReference type="ARBA" id="ARBA00022723"/>
    </source>
</evidence>
<dbReference type="Pfam" id="PF00320">
    <property type="entry name" value="GATA"/>
    <property type="match status" value="1"/>
</dbReference>
<dbReference type="PROSITE" id="PS00344">
    <property type="entry name" value="GATA_ZN_FINGER_1"/>
    <property type="match status" value="1"/>
</dbReference>
<dbReference type="PROSITE" id="PS50114">
    <property type="entry name" value="GATA_ZN_FINGER_2"/>
    <property type="match status" value="1"/>
</dbReference>
<accession>A0A1G4K0J6</accession>
<feature type="compositionally biased region" description="Low complexity" evidence="5">
    <location>
        <begin position="289"/>
        <end position="300"/>
    </location>
</feature>
<dbReference type="InterPro" id="IPR013088">
    <property type="entry name" value="Znf_NHR/GATA"/>
</dbReference>
<evidence type="ECO:0000256" key="4">
    <source>
        <dbReference type="PROSITE-ProRule" id="PRU00094"/>
    </source>
</evidence>
<keyword evidence="3" id="KW-0862">Zinc</keyword>
<gene>
    <name evidence="7" type="ORF">LAMI_0F08724G</name>
</gene>
<dbReference type="OrthoDB" id="2162994at2759"/>
<evidence type="ECO:0000256" key="2">
    <source>
        <dbReference type="ARBA" id="ARBA00022771"/>
    </source>
</evidence>
<protein>
    <submittedName>
        <fullName evidence="7">LAMI_0F08724g1_1</fullName>
    </submittedName>
</protein>
<dbReference type="SUPFAM" id="SSF57716">
    <property type="entry name" value="Glucocorticoid receptor-like (DNA-binding domain)"/>
    <property type="match status" value="1"/>
</dbReference>
<sequence length="370" mass="41739">MYHDRKAGLAHDPEHAFKLPKLRLECRESSTHRTLPGINELIKHVQITRLDRPSPVFGDNQHRTLPEPNNFGIQEDRFWNKGQFLNGRRRINGAKTCLVRCIDSRGVTGASQASAKSEKFFGDRKPAPKGESDTRWGRVVKPGMQLIEAAKLVESSSRNEKGMKKGKSRAERIIKLNGDYQLKLAKILESNRLVYTSIQNWPLSQHSEDVADTCQMKLLIDEIPQKSLESTMRSAKKTFQMLEMIHDIKAGRSLQHKLKPDAINELQNASSKDLGVVCDVWLNEQNCASNGDNQSSSSDSVPDASRQCGHCSSSKTPEWRRGPKGKRSLCNACGLFYKKLVTKFGVEQAALILSQRKRHSVLDRRVPKML</sequence>
<dbReference type="CDD" id="cd00202">
    <property type="entry name" value="ZnF_GATA"/>
    <property type="match status" value="1"/>
</dbReference>
<dbReference type="EMBL" id="LT598467">
    <property type="protein sequence ID" value="SCU97055.1"/>
    <property type="molecule type" value="Genomic_DNA"/>
</dbReference>
<evidence type="ECO:0000259" key="6">
    <source>
        <dbReference type="PROSITE" id="PS50114"/>
    </source>
</evidence>
<keyword evidence="1" id="KW-0479">Metal-binding</keyword>
<evidence type="ECO:0000256" key="3">
    <source>
        <dbReference type="ARBA" id="ARBA00022833"/>
    </source>
</evidence>
<dbReference type="GO" id="GO:0043565">
    <property type="term" value="F:sequence-specific DNA binding"/>
    <property type="evidence" value="ECO:0007669"/>
    <property type="project" value="InterPro"/>
</dbReference>
<name>A0A1G4K0J6_9SACH</name>
<dbReference type="InterPro" id="IPR051140">
    <property type="entry name" value="GATA_TF"/>
</dbReference>
<evidence type="ECO:0000313" key="7">
    <source>
        <dbReference type="EMBL" id="SCU97055.1"/>
    </source>
</evidence>
<keyword evidence="8" id="KW-1185">Reference proteome</keyword>
<dbReference type="AlphaFoldDB" id="A0A1G4K0J6"/>
<dbReference type="InterPro" id="IPR000679">
    <property type="entry name" value="Znf_GATA"/>
</dbReference>
<organism evidence="7 8">
    <name type="scientific">Lachancea mirantina</name>
    <dbReference type="NCBI Taxonomy" id="1230905"/>
    <lineage>
        <taxon>Eukaryota</taxon>
        <taxon>Fungi</taxon>
        <taxon>Dikarya</taxon>
        <taxon>Ascomycota</taxon>
        <taxon>Saccharomycotina</taxon>
        <taxon>Saccharomycetes</taxon>
        <taxon>Saccharomycetales</taxon>
        <taxon>Saccharomycetaceae</taxon>
        <taxon>Lachancea</taxon>
    </lineage>
</organism>
<dbReference type="GO" id="GO:0006355">
    <property type="term" value="P:regulation of DNA-templated transcription"/>
    <property type="evidence" value="ECO:0007669"/>
    <property type="project" value="InterPro"/>
</dbReference>
<keyword evidence="2 4" id="KW-0863">Zinc-finger</keyword>
<evidence type="ECO:0000256" key="5">
    <source>
        <dbReference type="SAM" id="MobiDB-lite"/>
    </source>
</evidence>
<evidence type="ECO:0000313" key="8">
    <source>
        <dbReference type="Proteomes" id="UP000191024"/>
    </source>
</evidence>
<dbReference type="GO" id="GO:0008270">
    <property type="term" value="F:zinc ion binding"/>
    <property type="evidence" value="ECO:0007669"/>
    <property type="project" value="UniProtKB-KW"/>
</dbReference>
<dbReference type="Gene3D" id="3.30.50.10">
    <property type="entry name" value="Erythroid Transcription Factor GATA-1, subunit A"/>
    <property type="match status" value="1"/>
</dbReference>
<proteinExistence type="predicted"/>
<dbReference type="SMART" id="SM00401">
    <property type="entry name" value="ZnF_GATA"/>
    <property type="match status" value="1"/>
</dbReference>
<dbReference type="STRING" id="1230905.A0A1G4K0J6"/>
<feature type="domain" description="GATA-type" evidence="6">
    <location>
        <begin position="302"/>
        <end position="338"/>
    </location>
</feature>
<dbReference type="Proteomes" id="UP000191024">
    <property type="component" value="Chromosome F"/>
</dbReference>
<dbReference type="PANTHER" id="PTHR45658">
    <property type="entry name" value="GATA TRANSCRIPTION FACTOR"/>
    <property type="match status" value="1"/>
</dbReference>